<feature type="binding site" evidence="5">
    <location>
        <position position="377"/>
    </location>
    <ligand>
        <name>UTP</name>
        <dbReference type="ChEBI" id="CHEBI:46398"/>
    </ligand>
</feature>
<dbReference type="GO" id="GO:0006011">
    <property type="term" value="P:UDP-alpha-D-glucose metabolic process"/>
    <property type="evidence" value="ECO:0007669"/>
    <property type="project" value="InterPro"/>
</dbReference>
<keyword evidence="3 6" id="KW-0548">Nucleotidyltransferase</keyword>
<feature type="binding site" evidence="4">
    <location>
        <position position="201"/>
    </location>
    <ligand>
        <name>substrate</name>
    </ligand>
</feature>
<evidence type="ECO:0000256" key="4">
    <source>
        <dbReference type="PIRSR" id="PIRSR000806-1"/>
    </source>
</evidence>
<organism evidence="6 7">
    <name type="scientific">Candidatus Magnetoglobus multicellularis str. Araruama</name>
    <dbReference type="NCBI Taxonomy" id="890399"/>
    <lineage>
        <taxon>Bacteria</taxon>
        <taxon>Pseudomonadati</taxon>
        <taxon>Thermodesulfobacteriota</taxon>
        <taxon>Desulfobacteria</taxon>
        <taxon>Desulfobacterales</taxon>
        <taxon>Desulfobacteraceae</taxon>
        <taxon>Candidatus Magnetoglobus</taxon>
    </lineage>
</organism>
<dbReference type="EMBL" id="ATBP01000039">
    <property type="protein sequence ID" value="ETR73780.1"/>
    <property type="molecule type" value="Genomic_DNA"/>
</dbReference>
<keyword evidence="2 6" id="KW-0808">Transferase</keyword>
<comment type="similarity">
    <text evidence="1">Belongs to the UDPGP type 1 family.</text>
</comment>
<accession>A0A1V1PG53</accession>
<dbReference type="InterPro" id="IPR029044">
    <property type="entry name" value="Nucleotide-diphossugar_trans"/>
</dbReference>
<dbReference type="Gene3D" id="3.90.550.10">
    <property type="entry name" value="Spore Coat Polysaccharide Biosynthesis Protein SpsA, Chain A"/>
    <property type="match status" value="1"/>
</dbReference>
<dbReference type="AlphaFoldDB" id="A0A1V1PG53"/>
<evidence type="ECO:0000256" key="2">
    <source>
        <dbReference type="ARBA" id="ARBA00022679"/>
    </source>
</evidence>
<feature type="binding site" evidence="5">
    <location>
        <position position="231"/>
    </location>
    <ligand>
        <name>UTP</name>
        <dbReference type="ChEBI" id="CHEBI:46398"/>
    </ligand>
</feature>
<comment type="caution">
    <text evidence="6">The sequence shown here is derived from an EMBL/GenBank/DDBJ whole genome shotgun (WGS) entry which is preliminary data.</text>
</comment>
<sequence length="484" mass="55533">MLYNLDNPTYPGNVAIFMNQNNHYPLFYQKMAAQGLKSSVTEAFEYYYNLLLSGEKGKIYESEITTILPGDLLNLNTMDYESQGLEVLDKTVIIKLNGGLGTTMGLGLNMAKSLLPIKHGYSFLEIYFHQIQKLKKSMPIPLILMNSFNTHKKTMAALKQMRAENDVEFFLQNMFPKVDQQTYKPAHWPQNPQLEWNPPGHGEIYTAFKSSGMLEKCLNMGIEYAFISNSDNLGAQLNLSILGYFAQKQLPFIMEVVRRGLSDTKGGHLAQYRQNGQLILREMTQCPEEELHLFQDIYHYQFFNTNNLWINLKVLADYLNMHSFVRLPMICNPKHVDPTDPTSPDVYQLETAMGNAISVFENSQAVIVDHDRYIPIKRNAQLLAVWSDCYLYDPKKSLHPNPKRQLEPINIHLDPKYFAHFDQFASRFPNGAPSLVHCNKLRVIGDVRFEANVVLKGEVVIENTTDQPMIIKENQCIENDCVKQ</sequence>
<dbReference type="Pfam" id="PF01704">
    <property type="entry name" value="UDPGP"/>
    <property type="match status" value="1"/>
</dbReference>
<feature type="binding site" evidence="5">
    <location>
        <position position="172"/>
    </location>
    <ligand>
        <name>UTP</name>
        <dbReference type="ChEBI" id="CHEBI:46398"/>
    </ligand>
</feature>
<name>A0A1V1PG53_9BACT</name>
<protein>
    <submittedName>
        <fullName evidence="6">UTP-glucose-1-phosphate uridylyltransferase</fullName>
    </submittedName>
</protein>
<dbReference type="Gene3D" id="2.160.10.10">
    <property type="entry name" value="Hexapeptide repeat proteins"/>
    <property type="match status" value="1"/>
</dbReference>
<dbReference type="Proteomes" id="UP000189670">
    <property type="component" value="Unassembled WGS sequence"/>
</dbReference>
<evidence type="ECO:0000256" key="3">
    <source>
        <dbReference type="ARBA" id="ARBA00022695"/>
    </source>
</evidence>
<evidence type="ECO:0000256" key="5">
    <source>
        <dbReference type="PIRSR" id="PIRSR000806-2"/>
    </source>
</evidence>
<feature type="binding site" evidence="5">
    <location>
        <position position="200"/>
    </location>
    <ligand>
        <name>UTP</name>
        <dbReference type="ChEBI" id="CHEBI:46398"/>
    </ligand>
</feature>
<dbReference type="PIRSF" id="PIRSF000806">
    <property type="entry name" value="UDPGP"/>
    <property type="match status" value="1"/>
</dbReference>
<dbReference type="GO" id="GO:0003983">
    <property type="term" value="F:UTP:glucose-1-phosphate uridylyltransferase activity"/>
    <property type="evidence" value="ECO:0007669"/>
    <property type="project" value="InterPro"/>
</dbReference>
<proteinExistence type="inferred from homology"/>
<feature type="binding site" evidence="5">
    <location>
        <position position="112"/>
    </location>
    <ligand>
        <name>UTP</name>
        <dbReference type="ChEBI" id="CHEBI:46398"/>
    </ligand>
</feature>
<gene>
    <name evidence="6" type="ORF">OMM_00711</name>
</gene>
<evidence type="ECO:0000256" key="1">
    <source>
        <dbReference type="ARBA" id="ARBA00010401"/>
    </source>
</evidence>
<evidence type="ECO:0000313" key="7">
    <source>
        <dbReference type="Proteomes" id="UP000189670"/>
    </source>
</evidence>
<dbReference type="SUPFAM" id="SSF53448">
    <property type="entry name" value="Nucleotide-diphospho-sugar transferases"/>
    <property type="match status" value="1"/>
</dbReference>
<reference evidence="7" key="1">
    <citation type="submission" date="2012-11" db="EMBL/GenBank/DDBJ databases">
        <authorList>
            <person name="Lucero-Rivera Y.E."/>
            <person name="Tovar-Ramirez D."/>
        </authorList>
    </citation>
    <scope>NUCLEOTIDE SEQUENCE [LARGE SCALE GENOMIC DNA]</scope>
    <source>
        <strain evidence="7">Araruama</strain>
    </source>
</reference>
<dbReference type="InterPro" id="IPR016267">
    <property type="entry name" value="UDPGP_trans"/>
</dbReference>
<evidence type="ECO:0000313" key="6">
    <source>
        <dbReference type="EMBL" id="ETR73780.1"/>
    </source>
</evidence>
<dbReference type="PANTHER" id="PTHR43511">
    <property type="match status" value="1"/>
</dbReference>
<dbReference type="InterPro" id="IPR002618">
    <property type="entry name" value="UDPGP_fam"/>
</dbReference>